<keyword evidence="7" id="KW-0812">Transmembrane</keyword>
<dbReference type="GO" id="GO:0006935">
    <property type="term" value="P:chemotaxis"/>
    <property type="evidence" value="ECO:0007669"/>
    <property type="project" value="UniProtKB-KW"/>
</dbReference>
<evidence type="ECO:0000256" key="9">
    <source>
        <dbReference type="ARBA" id="ARBA00022989"/>
    </source>
</evidence>
<keyword evidence="6 11" id="KW-0145">Chemotaxis</keyword>
<dbReference type="EMBL" id="AMRI01000011">
    <property type="protein sequence ID" value="EKE73990.1"/>
    <property type="molecule type" value="Genomic_DNA"/>
</dbReference>
<dbReference type="Pfam" id="PF03748">
    <property type="entry name" value="FliL"/>
    <property type="match status" value="1"/>
</dbReference>
<comment type="caution">
    <text evidence="12">The sequence shown here is derived from an EMBL/GenBank/DDBJ whole genome shotgun (WGS) entry which is preliminary data.</text>
</comment>
<name>K2K9K1_9GAMM</name>
<keyword evidence="11" id="KW-0997">Cell inner membrane</keyword>
<comment type="subcellular location">
    <subcellularLocation>
        <location evidence="11">Cell inner membrane</location>
    </subcellularLocation>
    <subcellularLocation>
        <location evidence="2">Cell membrane</location>
        <topology evidence="2">Single-pass membrane protein</topology>
    </subcellularLocation>
</comment>
<evidence type="ECO:0000256" key="7">
    <source>
        <dbReference type="ARBA" id="ARBA00022692"/>
    </source>
</evidence>
<reference evidence="12 13" key="1">
    <citation type="journal article" date="2012" name="J. Bacteriol.">
        <title>Genome Sequence of Gallaecimonas xiamenensis Type Strain 3-C-1.</title>
        <authorList>
            <person name="Lai Q."/>
            <person name="Wang L."/>
            <person name="Wang W."/>
            <person name="Shao Z."/>
        </authorList>
    </citation>
    <scope>NUCLEOTIDE SEQUENCE [LARGE SCALE GENOMIC DNA]</scope>
    <source>
        <strain evidence="12 13">3-C-1</strain>
    </source>
</reference>
<evidence type="ECO:0000256" key="4">
    <source>
        <dbReference type="ARBA" id="ARBA00021812"/>
    </source>
</evidence>
<dbReference type="GO" id="GO:0071978">
    <property type="term" value="P:bacterial-type flagellum-dependent swarming motility"/>
    <property type="evidence" value="ECO:0007669"/>
    <property type="project" value="TreeGrafter"/>
</dbReference>
<organism evidence="12 13">
    <name type="scientific">Gallaecimonas xiamenensis 3-C-1</name>
    <dbReference type="NCBI Taxonomy" id="745411"/>
    <lineage>
        <taxon>Bacteria</taxon>
        <taxon>Pseudomonadati</taxon>
        <taxon>Pseudomonadota</taxon>
        <taxon>Gammaproteobacteria</taxon>
        <taxon>Enterobacterales</taxon>
        <taxon>Gallaecimonadaceae</taxon>
        <taxon>Gallaecimonas</taxon>
    </lineage>
</organism>
<keyword evidence="8 11" id="KW-0283">Flagellar rotation</keyword>
<accession>K2K9K1</accession>
<dbReference type="GO" id="GO:0005886">
    <property type="term" value="C:plasma membrane"/>
    <property type="evidence" value="ECO:0007669"/>
    <property type="project" value="UniProtKB-SubCell"/>
</dbReference>
<keyword evidence="9" id="KW-1133">Transmembrane helix</keyword>
<evidence type="ECO:0000256" key="3">
    <source>
        <dbReference type="ARBA" id="ARBA00008281"/>
    </source>
</evidence>
<dbReference type="STRING" id="745411.B3C1_09233"/>
<dbReference type="eggNOG" id="COG1580">
    <property type="taxonomic scope" value="Bacteria"/>
</dbReference>
<keyword evidence="13" id="KW-1185">Reference proteome</keyword>
<keyword evidence="10 11" id="KW-0472">Membrane</keyword>
<comment type="function">
    <text evidence="1 11">Controls the rotational direction of flagella during chemotaxis.</text>
</comment>
<evidence type="ECO:0000313" key="12">
    <source>
        <dbReference type="EMBL" id="EKE73990.1"/>
    </source>
</evidence>
<evidence type="ECO:0000256" key="11">
    <source>
        <dbReference type="RuleBase" id="RU364125"/>
    </source>
</evidence>
<dbReference type="InterPro" id="IPR005503">
    <property type="entry name" value="FliL"/>
</dbReference>
<dbReference type="GO" id="GO:0009425">
    <property type="term" value="C:bacterial-type flagellum basal body"/>
    <property type="evidence" value="ECO:0007669"/>
    <property type="project" value="InterPro"/>
</dbReference>
<gene>
    <name evidence="12" type="ORF">B3C1_09233</name>
</gene>
<evidence type="ECO:0000256" key="6">
    <source>
        <dbReference type="ARBA" id="ARBA00022500"/>
    </source>
</evidence>
<dbReference type="PANTHER" id="PTHR35091:SF2">
    <property type="entry name" value="FLAGELLAR PROTEIN FLIL"/>
    <property type="match status" value="1"/>
</dbReference>
<dbReference type="PANTHER" id="PTHR35091">
    <property type="entry name" value="FLAGELLAR PROTEIN FLIL"/>
    <property type="match status" value="1"/>
</dbReference>
<sequence>MPIATPQEKSKSRLPWLVGGTLLLALACGATYLMATDKLDVEQLFQEPPAPPVVMSTQPLFHPLDKFVVSLGGDDVQHYMMLELALVSKDPRMPRQSTELSPVIRNALLKYFSTRKYEQVRTEIRDMASLQAALKKQLMETVDSYGYELSVDEVLLTKVVIQ</sequence>
<comment type="similarity">
    <text evidence="3 11">Belongs to the FliL family.</text>
</comment>
<evidence type="ECO:0000256" key="10">
    <source>
        <dbReference type="ARBA" id="ARBA00023136"/>
    </source>
</evidence>
<dbReference type="OrthoDB" id="5815057at2"/>
<protein>
    <recommendedName>
        <fullName evidence="4 11">Flagellar protein FliL</fullName>
    </recommendedName>
</protein>
<dbReference type="RefSeq" id="WP_008484401.1">
    <property type="nucleotide sequence ID" value="NZ_AMRI01000011.1"/>
</dbReference>
<proteinExistence type="inferred from homology"/>
<dbReference type="Proteomes" id="UP000006755">
    <property type="component" value="Unassembled WGS sequence"/>
</dbReference>
<evidence type="ECO:0000256" key="1">
    <source>
        <dbReference type="ARBA" id="ARBA00002254"/>
    </source>
</evidence>
<keyword evidence="5" id="KW-1003">Cell membrane</keyword>
<evidence type="ECO:0000313" key="13">
    <source>
        <dbReference type="Proteomes" id="UP000006755"/>
    </source>
</evidence>
<evidence type="ECO:0000256" key="2">
    <source>
        <dbReference type="ARBA" id="ARBA00004162"/>
    </source>
</evidence>
<evidence type="ECO:0000256" key="5">
    <source>
        <dbReference type="ARBA" id="ARBA00022475"/>
    </source>
</evidence>
<dbReference type="AlphaFoldDB" id="K2K9K1"/>
<evidence type="ECO:0000256" key="8">
    <source>
        <dbReference type="ARBA" id="ARBA00022779"/>
    </source>
</evidence>